<gene>
    <name evidence="2" type="ORF">H3Z74_10335</name>
</gene>
<sequence length="222" mass="24977">MNFVQFLKSLDDFLYEAMSWLVFYPITLVRTVQHPQSMMDYADTELGDREEEQYTDTLSPPLFLLLTLILSHLIELALVGENPIVKSNRGVSMLIDDDTSLLLMRLAIFSIFPLIMAAGLLRREGTRFTRKTLKLPFYSQCYVAAPFAFLIGFAATIAQCHWSWSGHAALAMMAVAFLWYGTQQARWFAGHLHTSLVRGFGIASIGMIECVAVCIVVLPLLS</sequence>
<keyword evidence="1" id="KW-1133">Transmembrane helix</keyword>
<feature type="transmembrane region" description="Helical" evidence="1">
    <location>
        <begin position="62"/>
        <end position="80"/>
    </location>
</feature>
<organism evidence="2 3">
    <name type="scientific">Sphingomonas alpina</name>
    <dbReference type="NCBI Taxonomy" id="653931"/>
    <lineage>
        <taxon>Bacteria</taxon>
        <taxon>Pseudomonadati</taxon>
        <taxon>Pseudomonadota</taxon>
        <taxon>Alphaproteobacteria</taxon>
        <taxon>Sphingomonadales</taxon>
        <taxon>Sphingomonadaceae</taxon>
        <taxon>Sphingomonas</taxon>
    </lineage>
</organism>
<evidence type="ECO:0000313" key="2">
    <source>
        <dbReference type="EMBL" id="QNQ11489.1"/>
    </source>
</evidence>
<dbReference type="KEGG" id="spap:H3Z74_10335"/>
<proteinExistence type="predicted"/>
<protein>
    <recommendedName>
        <fullName evidence="4">Permease</fullName>
    </recommendedName>
</protein>
<feature type="transmembrane region" description="Helical" evidence="1">
    <location>
        <begin position="13"/>
        <end position="32"/>
    </location>
</feature>
<dbReference type="EMBL" id="CP061038">
    <property type="protein sequence ID" value="QNQ11489.1"/>
    <property type="molecule type" value="Genomic_DNA"/>
</dbReference>
<feature type="transmembrane region" description="Helical" evidence="1">
    <location>
        <begin position="141"/>
        <end position="158"/>
    </location>
</feature>
<keyword evidence="1" id="KW-0812">Transmembrane</keyword>
<reference evidence="2 3" key="1">
    <citation type="submission" date="2020-09" db="EMBL/GenBank/DDBJ databases">
        <title>Sphingomonas sp., a new species isolated from pork steak.</title>
        <authorList>
            <person name="Heidler von Heilborn D."/>
        </authorList>
    </citation>
    <scope>NUCLEOTIDE SEQUENCE [LARGE SCALE GENOMIC DNA]</scope>
    <source>
        <strain evidence="3">S8-3T</strain>
    </source>
</reference>
<dbReference type="Proteomes" id="UP000516148">
    <property type="component" value="Chromosome"/>
</dbReference>
<evidence type="ECO:0008006" key="4">
    <source>
        <dbReference type="Google" id="ProtNLM"/>
    </source>
</evidence>
<evidence type="ECO:0000313" key="3">
    <source>
        <dbReference type="Proteomes" id="UP000516148"/>
    </source>
</evidence>
<feature type="transmembrane region" description="Helical" evidence="1">
    <location>
        <begin position="100"/>
        <end position="121"/>
    </location>
</feature>
<evidence type="ECO:0000256" key="1">
    <source>
        <dbReference type="SAM" id="Phobius"/>
    </source>
</evidence>
<dbReference type="AlphaFoldDB" id="A0A7H0LP86"/>
<feature type="transmembrane region" description="Helical" evidence="1">
    <location>
        <begin position="200"/>
        <end position="221"/>
    </location>
</feature>
<name>A0A7H0LP86_9SPHN</name>
<keyword evidence="3" id="KW-1185">Reference proteome</keyword>
<accession>A0A7H0LP86</accession>
<keyword evidence="1" id="KW-0472">Membrane</keyword>
<dbReference type="RefSeq" id="WP_187763770.1">
    <property type="nucleotide sequence ID" value="NZ_CP061038.1"/>
</dbReference>
<feature type="transmembrane region" description="Helical" evidence="1">
    <location>
        <begin position="164"/>
        <end position="180"/>
    </location>
</feature>